<dbReference type="InterPro" id="IPR029062">
    <property type="entry name" value="Class_I_gatase-like"/>
</dbReference>
<accession>A0A4S1CCN4</accession>
<name>A0A4S1CCN4_9BACT</name>
<proteinExistence type="predicted"/>
<keyword evidence="1" id="KW-0732">Signal</keyword>
<comment type="caution">
    <text evidence="3">The sequence shown here is derived from an EMBL/GenBank/DDBJ whole genome shotgun (WGS) entry which is preliminary data.</text>
</comment>
<dbReference type="EMBL" id="SRSC01000003">
    <property type="protein sequence ID" value="TGU71139.1"/>
    <property type="molecule type" value="Genomic_DNA"/>
</dbReference>
<dbReference type="Proteomes" id="UP000306416">
    <property type="component" value="Unassembled WGS sequence"/>
</dbReference>
<feature type="chain" id="PRO_5021016878" evidence="1">
    <location>
        <begin position="25"/>
        <end position="250"/>
    </location>
</feature>
<protein>
    <submittedName>
        <fullName evidence="3">DUF4350 domain-containing protein</fullName>
    </submittedName>
</protein>
<evidence type="ECO:0000313" key="3">
    <source>
        <dbReference type="EMBL" id="TGU71139.1"/>
    </source>
</evidence>
<sequence length="250" mass="26587">MTGALKFMSILVLACLVFASNGEAAQKVLFDNAHGERFQIGDKGPLQLSGLAEVFQGAGLQTAVIDQPFTDATLSGAGALVISGAFTPLLPSEVEAVARFLQNGGKLVVMLHIAPPLRSILDRLDVAYTNGVILEHENVIDGDPLKFKVNRLEAHPVLTGLSDFSLYGVWGVINRTEAARVIASTSPNAWIDLNQDKVQTREETASIGVAVAGDLGKGSFLVFGDDAIFQNKFLEGNNKTLAANLAAWLK</sequence>
<evidence type="ECO:0000313" key="4">
    <source>
        <dbReference type="Proteomes" id="UP000306416"/>
    </source>
</evidence>
<dbReference type="SUPFAM" id="SSF52317">
    <property type="entry name" value="Class I glutamine amidotransferase-like"/>
    <property type="match status" value="1"/>
</dbReference>
<organism evidence="3 4">
    <name type="scientific">Geomonas terrae</name>
    <dbReference type="NCBI Taxonomy" id="2562681"/>
    <lineage>
        <taxon>Bacteria</taxon>
        <taxon>Pseudomonadati</taxon>
        <taxon>Thermodesulfobacteriota</taxon>
        <taxon>Desulfuromonadia</taxon>
        <taxon>Geobacterales</taxon>
        <taxon>Geobacteraceae</taxon>
        <taxon>Geomonas</taxon>
    </lineage>
</organism>
<evidence type="ECO:0000256" key="1">
    <source>
        <dbReference type="SAM" id="SignalP"/>
    </source>
</evidence>
<dbReference type="Pfam" id="PF14258">
    <property type="entry name" value="DUF4350"/>
    <property type="match status" value="1"/>
</dbReference>
<dbReference type="AlphaFoldDB" id="A0A4S1CCN4"/>
<feature type="signal peptide" evidence="1">
    <location>
        <begin position="1"/>
        <end position="24"/>
    </location>
</feature>
<keyword evidence="4" id="KW-1185">Reference proteome</keyword>
<gene>
    <name evidence="3" type="ORF">E4633_12375</name>
</gene>
<feature type="domain" description="DUF4350" evidence="2">
    <location>
        <begin position="42"/>
        <end position="245"/>
    </location>
</feature>
<reference evidence="3 4" key="1">
    <citation type="submission" date="2019-04" db="EMBL/GenBank/DDBJ databases">
        <title>Geobacter oryzae sp. nov., ferric-reducing bacteria isolated from paddy soil.</title>
        <authorList>
            <person name="Xu Z."/>
            <person name="Masuda Y."/>
            <person name="Itoh H."/>
            <person name="Senoo K."/>
        </authorList>
    </citation>
    <scope>NUCLEOTIDE SEQUENCE [LARGE SCALE GENOMIC DNA]</scope>
    <source>
        <strain evidence="3 4">Red111</strain>
    </source>
</reference>
<evidence type="ECO:0000259" key="2">
    <source>
        <dbReference type="Pfam" id="PF14258"/>
    </source>
</evidence>
<dbReference type="InterPro" id="IPR025646">
    <property type="entry name" value="DUF4350"/>
</dbReference>